<comment type="similarity">
    <text evidence="1">Belongs to the PemK/MazF family.</text>
</comment>
<proteinExistence type="inferred from homology"/>
<organism evidence="3 4">
    <name type="scientific">Lentilactobacillus rapi</name>
    <dbReference type="NCBI Taxonomy" id="481723"/>
    <lineage>
        <taxon>Bacteria</taxon>
        <taxon>Bacillati</taxon>
        <taxon>Bacillota</taxon>
        <taxon>Bacilli</taxon>
        <taxon>Lactobacillales</taxon>
        <taxon>Lactobacillaceae</taxon>
        <taxon>Lentilactobacillus</taxon>
    </lineage>
</organism>
<keyword evidence="3" id="KW-0132">Cell division</keyword>
<dbReference type="PANTHER" id="PTHR33988:SF3">
    <property type="entry name" value="ENDORIBONUCLEASE TOXIN CHPB-RELATED"/>
    <property type="match status" value="1"/>
</dbReference>
<dbReference type="Proteomes" id="UP000321569">
    <property type="component" value="Unassembled WGS sequence"/>
</dbReference>
<keyword evidence="3" id="KW-0131">Cell cycle</keyword>
<dbReference type="SUPFAM" id="SSF50118">
    <property type="entry name" value="Cell growth inhibitor/plasmid maintenance toxic component"/>
    <property type="match status" value="1"/>
</dbReference>
<dbReference type="PANTHER" id="PTHR33988">
    <property type="entry name" value="ENDORIBONUCLEASE MAZF-RELATED"/>
    <property type="match status" value="1"/>
</dbReference>
<dbReference type="GO" id="GO:0006402">
    <property type="term" value="P:mRNA catabolic process"/>
    <property type="evidence" value="ECO:0007669"/>
    <property type="project" value="TreeGrafter"/>
</dbReference>
<dbReference type="GO" id="GO:0051301">
    <property type="term" value="P:cell division"/>
    <property type="evidence" value="ECO:0007669"/>
    <property type="project" value="UniProtKB-KW"/>
</dbReference>
<evidence type="ECO:0000256" key="2">
    <source>
        <dbReference type="ARBA" id="ARBA00022649"/>
    </source>
</evidence>
<evidence type="ECO:0000256" key="1">
    <source>
        <dbReference type="ARBA" id="ARBA00007521"/>
    </source>
</evidence>
<gene>
    <name evidence="3" type="primary">chpA_1</name>
    <name evidence="3" type="ORF">LRA02_10030</name>
</gene>
<protein>
    <submittedName>
        <fullName evidence="3">Cell division protein FtsN</fullName>
    </submittedName>
</protein>
<dbReference type="GO" id="GO:0004521">
    <property type="term" value="F:RNA endonuclease activity"/>
    <property type="evidence" value="ECO:0007669"/>
    <property type="project" value="TreeGrafter"/>
</dbReference>
<dbReference type="Gene3D" id="2.30.30.110">
    <property type="match status" value="1"/>
</dbReference>
<accession>A0A512PLS4</accession>
<dbReference type="InterPro" id="IPR003477">
    <property type="entry name" value="PemK-like"/>
</dbReference>
<dbReference type="GO" id="GO:0016075">
    <property type="term" value="P:rRNA catabolic process"/>
    <property type="evidence" value="ECO:0007669"/>
    <property type="project" value="TreeGrafter"/>
</dbReference>
<dbReference type="Pfam" id="PF02452">
    <property type="entry name" value="PemK_toxin"/>
    <property type="match status" value="1"/>
</dbReference>
<keyword evidence="2" id="KW-1277">Toxin-antitoxin system</keyword>
<dbReference type="AlphaFoldDB" id="A0A512PLS4"/>
<dbReference type="InterPro" id="IPR011067">
    <property type="entry name" value="Plasmid_toxin/cell-grow_inhib"/>
</dbReference>
<evidence type="ECO:0000313" key="4">
    <source>
        <dbReference type="Proteomes" id="UP000321569"/>
    </source>
</evidence>
<dbReference type="STRING" id="1423795.FD12_GL001841"/>
<reference evidence="3 4" key="1">
    <citation type="submission" date="2019-07" db="EMBL/GenBank/DDBJ databases">
        <title>Whole genome shotgun sequence of Lactobacillus rapi NBRC 109618.</title>
        <authorList>
            <person name="Hosoyama A."/>
            <person name="Uohara A."/>
            <person name="Ohji S."/>
            <person name="Ichikawa N."/>
        </authorList>
    </citation>
    <scope>NUCLEOTIDE SEQUENCE [LARGE SCALE GENOMIC DNA]</scope>
    <source>
        <strain evidence="3 4">NBRC 109618</strain>
    </source>
</reference>
<dbReference type="OrthoDB" id="9808744at2"/>
<name>A0A512PLS4_9LACO</name>
<evidence type="ECO:0000313" key="3">
    <source>
        <dbReference type="EMBL" id="GEP72135.1"/>
    </source>
</evidence>
<dbReference type="EMBL" id="BKAM01000009">
    <property type="protein sequence ID" value="GEP72135.1"/>
    <property type="molecule type" value="Genomic_DNA"/>
</dbReference>
<dbReference type="GO" id="GO:0003677">
    <property type="term" value="F:DNA binding"/>
    <property type="evidence" value="ECO:0007669"/>
    <property type="project" value="InterPro"/>
</dbReference>
<sequence length="127" mass="14389">MKEYSYKGYTPEQGDIIWLTFDPQEGREIAKRRPALVVSSTPYNKATGFIKICPITSRKRKQPGFFDLTGQIKVHGQVNAIQLRSIDFLSTHRNVVKIEEILPGTFGLVAQFIGLIFNFDNILDIGD</sequence>
<dbReference type="RefSeq" id="WP_054747827.1">
    <property type="nucleotide sequence ID" value="NZ_BKAM01000009.1"/>
</dbReference>
<comment type="caution">
    <text evidence="3">The sequence shown here is derived from an EMBL/GenBank/DDBJ whole genome shotgun (WGS) entry which is preliminary data.</text>
</comment>